<reference evidence="2 3" key="2">
    <citation type="submission" date="2008-10" db="EMBL/GenBank/DDBJ databases">
        <authorList>
            <person name="Fulton L."/>
            <person name="Clifton S."/>
            <person name="Fulton B."/>
            <person name="Xu J."/>
            <person name="Minx P."/>
            <person name="Pepin K.H."/>
            <person name="Johnson M."/>
            <person name="Bhonagiri V."/>
            <person name="Nash W.E."/>
            <person name="Mardis E.R."/>
            <person name="Wilson R.K."/>
        </authorList>
    </citation>
    <scope>NUCLEOTIDE SEQUENCE [LARGE SCALE GENOMIC DNA]</scope>
    <source>
        <strain evidence="2 3">ATCC 29098</strain>
    </source>
</reference>
<dbReference type="Proteomes" id="UP000003676">
    <property type="component" value="Unassembled WGS sequence"/>
</dbReference>
<accession>B6WR10</accession>
<name>B6WR10_9BACT</name>
<protein>
    <submittedName>
        <fullName evidence="2">Uncharacterized protein</fullName>
    </submittedName>
</protein>
<sequence>MQRNMPDPDMQESGHVRARCEQDGSARNAAIRIYGLEKP</sequence>
<evidence type="ECO:0000313" key="2">
    <source>
        <dbReference type="EMBL" id="EEB34617.1"/>
    </source>
</evidence>
<reference evidence="2 3" key="1">
    <citation type="submission" date="2008-10" db="EMBL/GenBank/DDBJ databases">
        <title>Draft genome sequence of Desulvovibrio piger (ATCC 29098).</title>
        <authorList>
            <person name="Sudarsanam P."/>
            <person name="Ley R."/>
            <person name="Guruge J."/>
            <person name="Turnbaugh P.J."/>
            <person name="Mahowald M."/>
            <person name="Liep D."/>
            <person name="Gordon J."/>
        </authorList>
    </citation>
    <scope>NUCLEOTIDE SEQUENCE [LARGE SCALE GENOMIC DNA]</scope>
    <source>
        <strain evidence="2 3">ATCC 29098</strain>
    </source>
</reference>
<dbReference type="AlphaFoldDB" id="B6WR10"/>
<gene>
    <name evidence="2" type="ORF">DESPIG_00490</name>
</gene>
<feature type="compositionally biased region" description="Basic and acidic residues" evidence="1">
    <location>
        <begin position="12"/>
        <end position="24"/>
    </location>
</feature>
<comment type="caution">
    <text evidence="2">The sequence shown here is derived from an EMBL/GenBank/DDBJ whole genome shotgun (WGS) entry which is preliminary data.</text>
</comment>
<evidence type="ECO:0000313" key="3">
    <source>
        <dbReference type="Proteomes" id="UP000003676"/>
    </source>
</evidence>
<dbReference type="STRING" id="901.DESPIGER_0136"/>
<dbReference type="EMBL" id="ABXU01000021">
    <property type="protein sequence ID" value="EEB34617.1"/>
    <property type="molecule type" value="Genomic_DNA"/>
</dbReference>
<feature type="region of interest" description="Disordered" evidence="1">
    <location>
        <begin position="1"/>
        <end position="25"/>
    </location>
</feature>
<evidence type="ECO:0000256" key="1">
    <source>
        <dbReference type="SAM" id="MobiDB-lite"/>
    </source>
</evidence>
<proteinExistence type="predicted"/>
<dbReference type="HOGENOM" id="CLU_3308560_0_0_7"/>
<organism evidence="2 3">
    <name type="scientific">Desulfovibrio piger ATCC 29098</name>
    <dbReference type="NCBI Taxonomy" id="411464"/>
    <lineage>
        <taxon>Bacteria</taxon>
        <taxon>Pseudomonadati</taxon>
        <taxon>Thermodesulfobacteriota</taxon>
        <taxon>Desulfovibrionia</taxon>
        <taxon>Desulfovibrionales</taxon>
        <taxon>Desulfovibrionaceae</taxon>
        <taxon>Desulfovibrio</taxon>
    </lineage>
</organism>